<proteinExistence type="predicted"/>
<gene>
    <name evidence="1" type="ORF">A8990_106133</name>
</gene>
<reference evidence="1 2" key="1">
    <citation type="submission" date="2018-08" db="EMBL/GenBank/DDBJ databases">
        <title>Genomic Encyclopedia of Type Strains, Phase III (KMG-III): the genomes of soil and plant-associated and newly described type strains.</title>
        <authorList>
            <person name="Whitman W."/>
        </authorList>
    </citation>
    <scope>NUCLEOTIDE SEQUENCE [LARGE SCALE GENOMIC DNA]</scope>
    <source>
        <strain evidence="1 2">CGMCC 1.10966</strain>
    </source>
</reference>
<keyword evidence="2" id="KW-1185">Reference proteome</keyword>
<dbReference type="Proteomes" id="UP000256304">
    <property type="component" value="Unassembled WGS sequence"/>
</dbReference>
<dbReference type="EMBL" id="QTTN01000006">
    <property type="protein sequence ID" value="REE90628.1"/>
    <property type="molecule type" value="Genomic_DNA"/>
</dbReference>
<comment type="caution">
    <text evidence="1">The sequence shown here is derived from an EMBL/GenBank/DDBJ whole genome shotgun (WGS) entry which is preliminary data.</text>
</comment>
<accession>A0A3D9SG78</accession>
<evidence type="ECO:0008006" key="3">
    <source>
        <dbReference type="Google" id="ProtNLM"/>
    </source>
</evidence>
<protein>
    <recommendedName>
        <fullName evidence="3">Response receiver domain-containing protein</fullName>
    </recommendedName>
</protein>
<organism evidence="1 2">
    <name type="scientific">Paenibacillus taihuensis</name>
    <dbReference type="NCBI Taxonomy" id="1156355"/>
    <lineage>
        <taxon>Bacteria</taxon>
        <taxon>Bacillati</taxon>
        <taxon>Bacillota</taxon>
        <taxon>Bacilli</taxon>
        <taxon>Bacillales</taxon>
        <taxon>Paenibacillaceae</taxon>
        <taxon>Paenibacillus</taxon>
    </lineage>
</organism>
<evidence type="ECO:0000313" key="2">
    <source>
        <dbReference type="Proteomes" id="UP000256304"/>
    </source>
</evidence>
<dbReference type="RefSeq" id="WP_116188359.1">
    <property type="nucleotide sequence ID" value="NZ_QTTN01000006.1"/>
</dbReference>
<name>A0A3D9SG78_9BACL</name>
<dbReference type="AlphaFoldDB" id="A0A3D9SG78"/>
<evidence type="ECO:0000313" key="1">
    <source>
        <dbReference type="EMBL" id="REE90628.1"/>
    </source>
</evidence>
<sequence length="506" mass="58303">MEASFFNKVLIIDDRIEEALPIMQSLSKREIYTLYWDGKVHSKPLKPLEGVRLVFLDMRFSYVTDSRSIVSHLFTLMKHSISINNGPYILCVWSKHTNEYFTDFKMELENHTDVPRPFLITNIEKNQFIERIIEKNEIYEEIAATLEDNKNTEIKEHVLQILQNQGLETSERVDFKDDIIDRLLQHLDEKLKGMNSLAALLMWEDLVNKSTQNLVNEISLLSELDAHWDNNIKTLIQHLAAANAGKSLGETAKAYITNAFSTLNYMLPDALWNQLVQLEINEEDYIFIKEPAIKEMFGQDEYSITKKSKFVVKKSGSADHISFKSVSDISTHTDNEILIKLHNKYLTMTGHSNFKLLCESAIKEEASKPGGLYKIENGTSFAEMSSSIFKNSESINSEKNTLIKLDISSACDYAQTKLKRVRSLYGMMVEDSNFLYINETDDIYCTPNILIEGRIVKMVFNFHFVQSESQIDLKNEDKLLHFRELILTEIKNKLSSFVSRVGLINL</sequence>
<dbReference type="OrthoDB" id="2567774at2"/>